<feature type="domain" description="Alanine racemase N-terminal" evidence="1">
    <location>
        <begin position="19"/>
        <end position="157"/>
    </location>
</feature>
<dbReference type="Pfam" id="PF01168">
    <property type="entry name" value="Ala_racemase_N"/>
    <property type="match status" value="1"/>
</dbReference>
<dbReference type="Proteomes" id="UP001499854">
    <property type="component" value="Unassembled WGS sequence"/>
</dbReference>
<organism evidence="2 3">
    <name type="scientific">Catenulispora subtropica</name>
    <dbReference type="NCBI Taxonomy" id="450798"/>
    <lineage>
        <taxon>Bacteria</taxon>
        <taxon>Bacillati</taxon>
        <taxon>Actinomycetota</taxon>
        <taxon>Actinomycetes</taxon>
        <taxon>Catenulisporales</taxon>
        <taxon>Catenulisporaceae</taxon>
        <taxon>Catenulispora</taxon>
    </lineage>
</organism>
<name>A0ABP5BS63_9ACTN</name>
<proteinExistence type="predicted"/>
<evidence type="ECO:0000259" key="1">
    <source>
        <dbReference type="Pfam" id="PF01168"/>
    </source>
</evidence>
<gene>
    <name evidence="2" type="ORF">GCM10009838_01750</name>
</gene>
<accession>A0ABP5BS63</accession>
<dbReference type="Gene3D" id="2.40.37.10">
    <property type="entry name" value="Lyase, Ornithine Decarboxylase, Chain A, domain 1"/>
    <property type="match status" value="1"/>
</dbReference>
<evidence type="ECO:0000313" key="3">
    <source>
        <dbReference type="Proteomes" id="UP001499854"/>
    </source>
</evidence>
<dbReference type="InterPro" id="IPR029066">
    <property type="entry name" value="PLP-binding_barrel"/>
</dbReference>
<keyword evidence="3" id="KW-1185">Reference proteome</keyword>
<dbReference type="SUPFAM" id="SSF51419">
    <property type="entry name" value="PLP-binding barrel"/>
    <property type="match status" value="1"/>
</dbReference>
<evidence type="ECO:0000313" key="2">
    <source>
        <dbReference type="EMBL" id="GAA1950279.1"/>
    </source>
</evidence>
<protein>
    <submittedName>
        <fullName evidence="2">Alanine racemase</fullName>
    </submittedName>
</protein>
<sequence>MSLTLHVDTARWRAHQDEVLARYPDLVPVAKGVNGYGLGIPNLMAAASKLAAGGVEITAVGTAAEAEVAKDHYSGRLLVLMPYLPGEDVRDLPDRVIRTVTSVEALQALPGRRTVVDLLTSMRRFGMAKSEIPRLRTAMESDQVRVEGFSVHMPLDRVAGDRGGHDYVREVSDWVDALVDGGIPVRTLFVSHLSPDEIGTLAKRHPGTTVRPRIGTELWLGDRKALQARGTVHSVQQVRKGDRFGYRQHKVRGDGYLVVASGGTAHGVGLENPKNFGRGVAGMMPRAKFVARAGAALLNRTMSPFSWQGRTLWFAEPPHMQVSVLFVPAGVTSPEVGEEMPVEVSPVMTHFDRVVFD</sequence>
<dbReference type="InterPro" id="IPR001608">
    <property type="entry name" value="Ala_racemase_N"/>
</dbReference>
<dbReference type="InterPro" id="IPR009006">
    <property type="entry name" value="Ala_racemase/Decarboxylase_C"/>
</dbReference>
<dbReference type="Gene3D" id="3.20.20.10">
    <property type="entry name" value="Alanine racemase"/>
    <property type="match status" value="1"/>
</dbReference>
<reference evidence="3" key="1">
    <citation type="journal article" date="2019" name="Int. J. Syst. Evol. Microbiol.">
        <title>The Global Catalogue of Microorganisms (GCM) 10K type strain sequencing project: providing services to taxonomists for standard genome sequencing and annotation.</title>
        <authorList>
            <consortium name="The Broad Institute Genomics Platform"/>
            <consortium name="The Broad Institute Genome Sequencing Center for Infectious Disease"/>
            <person name="Wu L."/>
            <person name="Ma J."/>
        </authorList>
    </citation>
    <scope>NUCLEOTIDE SEQUENCE [LARGE SCALE GENOMIC DNA]</scope>
    <source>
        <strain evidence="3">JCM 16013</strain>
    </source>
</reference>
<dbReference type="EMBL" id="BAAAQM010000001">
    <property type="protein sequence ID" value="GAA1950279.1"/>
    <property type="molecule type" value="Genomic_DNA"/>
</dbReference>
<dbReference type="RefSeq" id="WP_344654919.1">
    <property type="nucleotide sequence ID" value="NZ_BAAAQM010000001.1"/>
</dbReference>
<comment type="caution">
    <text evidence="2">The sequence shown here is derived from an EMBL/GenBank/DDBJ whole genome shotgun (WGS) entry which is preliminary data.</text>
</comment>